<dbReference type="Gene3D" id="3.40.50.720">
    <property type="entry name" value="NAD(P)-binding Rossmann-like Domain"/>
    <property type="match status" value="1"/>
</dbReference>
<accession>A0A0G3H5U8</accession>
<dbReference type="SUPFAM" id="SSF51735">
    <property type="entry name" value="NAD(P)-binding Rossmann-fold domains"/>
    <property type="match status" value="1"/>
</dbReference>
<protein>
    <recommendedName>
        <fullName evidence="5">Short-chain alcohol dehydrogenase</fullName>
    </recommendedName>
</protein>
<organism evidence="3 4">
    <name type="scientific">Corynebacterium mustelae</name>
    <dbReference type="NCBI Taxonomy" id="571915"/>
    <lineage>
        <taxon>Bacteria</taxon>
        <taxon>Bacillati</taxon>
        <taxon>Actinomycetota</taxon>
        <taxon>Actinomycetes</taxon>
        <taxon>Mycobacteriales</taxon>
        <taxon>Corynebacteriaceae</taxon>
        <taxon>Corynebacterium</taxon>
    </lineage>
</organism>
<dbReference type="PANTHER" id="PTHR43976:SF16">
    <property type="entry name" value="SHORT-CHAIN DEHYDROGENASE_REDUCTASE FAMILY PROTEIN"/>
    <property type="match status" value="1"/>
</dbReference>
<evidence type="ECO:0000256" key="2">
    <source>
        <dbReference type="ARBA" id="ARBA00023002"/>
    </source>
</evidence>
<dbReference type="InterPro" id="IPR051911">
    <property type="entry name" value="SDR_oxidoreductase"/>
</dbReference>
<comment type="similarity">
    <text evidence="1">Belongs to the short-chain dehydrogenases/reductases (SDR) family.</text>
</comment>
<dbReference type="PANTHER" id="PTHR43976">
    <property type="entry name" value="SHORT CHAIN DEHYDROGENASE"/>
    <property type="match status" value="1"/>
</dbReference>
<reference evidence="4" key="2">
    <citation type="submission" date="2015-05" db="EMBL/GenBank/DDBJ databases">
        <title>Complete genome sequence of Corynebacterium mustelae DSM 45274, isolated from various tissues of a male ferret with lethal sepsis.</title>
        <authorList>
            <person name="Ruckert C."/>
            <person name="Albersmeier A."/>
            <person name="Winkler A."/>
            <person name="Tauch A."/>
        </authorList>
    </citation>
    <scope>NUCLEOTIDE SEQUENCE [LARGE SCALE GENOMIC DNA]</scope>
    <source>
        <strain evidence="4">DSM 45274</strain>
    </source>
</reference>
<proteinExistence type="inferred from homology"/>
<dbReference type="RefSeq" id="WP_052844811.1">
    <property type="nucleotide sequence ID" value="NZ_CP011542.1"/>
</dbReference>
<dbReference type="STRING" id="571915.CMUST_14550"/>
<evidence type="ECO:0000313" key="4">
    <source>
        <dbReference type="Proteomes" id="UP000035199"/>
    </source>
</evidence>
<evidence type="ECO:0008006" key="5">
    <source>
        <dbReference type="Google" id="ProtNLM"/>
    </source>
</evidence>
<sequence length="273" mass="30466">MVDYNSQERVWLFSGISSGLGREWALAVLRQGDKVVGITRQPDSVSDIESAFPGQFFSIKQDIRNYPLLEQALNSALQEHKLPYISHVVCAAAFAHFGTIEDVSPDDLEASFRVNVVGSRNVAIAGLRAMPSFGDRRIIFVSSMSGLHCWPNLGTYQITKYGVRALSETLRIELAEFGIQVGCLYPGPHIGTGWATSYAERTPSSSRYNDLWLQENCRCGFELYDTESSVPLFDQMINESPMPRAGTGHDQVTKLFELDSQETLKELLRFGSR</sequence>
<dbReference type="KEGG" id="cmv:CMUST_14550"/>
<dbReference type="AlphaFoldDB" id="A0A0G3H5U8"/>
<dbReference type="Pfam" id="PF00106">
    <property type="entry name" value="adh_short"/>
    <property type="match status" value="1"/>
</dbReference>
<dbReference type="InterPro" id="IPR036291">
    <property type="entry name" value="NAD(P)-bd_dom_sf"/>
</dbReference>
<keyword evidence="4" id="KW-1185">Reference proteome</keyword>
<gene>
    <name evidence="3" type="ORF">CMUST_14550</name>
</gene>
<dbReference type="GO" id="GO:0016491">
    <property type="term" value="F:oxidoreductase activity"/>
    <property type="evidence" value="ECO:0007669"/>
    <property type="project" value="UniProtKB-KW"/>
</dbReference>
<name>A0A0G3H5U8_9CORY</name>
<dbReference type="Proteomes" id="UP000035199">
    <property type="component" value="Chromosome"/>
</dbReference>
<keyword evidence="2" id="KW-0560">Oxidoreductase</keyword>
<dbReference type="PRINTS" id="PR00081">
    <property type="entry name" value="GDHRDH"/>
</dbReference>
<dbReference type="InterPro" id="IPR002347">
    <property type="entry name" value="SDR_fam"/>
</dbReference>
<dbReference type="EMBL" id="CP011542">
    <property type="protein sequence ID" value="AKK07203.1"/>
    <property type="molecule type" value="Genomic_DNA"/>
</dbReference>
<dbReference type="OrthoDB" id="9792003at2"/>
<evidence type="ECO:0000256" key="1">
    <source>
        <dbReference type="ARBA" id="ARBA00006484"/>
    </source>
</evidence>
<evidence type="ECO:0000313" key="3">
    <source>
        <dbReference type="EMBL" id="AKK07203.1"/>
    </source>
</evidence>
<dbReference type="PATRIC" id="fig|571915.4.peg.3125"/>
<reference evidence="3 4" key="1">
    <citation type="journal article" date="2015" name="Genome Announc.">
        <title>Complete Genome Sequence of the Type Strain Corynebacterium mustelae DSM 45274, Isolated from Various Tissues of a Male Ferret with Lethal Sepsis.</title>
        <authorList>
            <person name="Ruckert C."/>
            <person name="Eimer J."/>
            <person name="Winkler A."/>
            <person name="Tauch A."/>
        </authorList>
    </citation>
    <scope>NUCLEOTIDE SEQUENCE [LARGE SCALE GENOMIC DNA]</scope>
    <source>
        <strain evidence="3 4">DSM 45274</strain>
    </source>
</reference>